<dbReference type="InterPro" id="IPR051052">
    <property type="entry name" value="Diverse_substrate_MTase"/>
</dbReference>
<dbReference type="AlphaFoldDB" id="A0A853DIR9"/>
<dbReference type="CDD" id="cd02440">
    <property type="entry name" value="AdoMet_MTases"/>
    <property type="match status" value="1"/>
</dbReference>
<accession>A0A853DIR9</accession>
<keyword evidence="5" id="KW-1185">Reference proteome</keyword>
<name>A0A853DIR9_9MICO</name>
<dbReference type="Gene3D" id="3.40.50.150">
    <property type="entry name" value="Vaccinia Virus protein VP39"/>
    <property type="match status" value="1"/>
</dbReference>
<evidence type="ECO:0000313" key="4">
    <source>
        <dbReference type="EMBL" id="NYJ74681.1"/>
    </source>
</evidence>
<dbReference type="GO" id="GO:0032259">
    <property type="term" value="P:methylation"/>
    <property type="evidence" value="ECO:0007669"/>
    <property type="project" value="UniProtKB-KW"/>
</dbReference>
<keyword evidence="1 4" id="KW-0489">Methyltransferase</keyword>
<dbReference type="PANTHER" id="PTHR44942:SF4">
    <property type="entry name" value="METHYLTRANSFERASE TYPE 11 DOMAIN-CONTAINING PROTEIN"/>
    <property type="match status" value="1"/>
</dbReference>
<gene>
    <name evidence="4" type="ORF">HNR15_001644</name>
</gene>
<dbReference type="GO" id="GO:0008168">
    <property type="term" value="F:methyltransferase activity"/>
    <property type="evidence" value="ECO:0007669"/>
    <property type="project" value="UniProtKB-KW"/>
</dbReference>
<dbReference type="InterPro" id="IPR029063">
    <property type="entry name" value="SAM-dependent_MTases_sf"/>
</dbReference>
<evidence type="ECO:0000313" key="5">
    <source>
        <dbReference type="Proteomes" id="UP000571817"/>
    </source>
</evidence>
<organism evidence="4 5">
    <name type="scientific">Allobranchiibius huperziae</name>
    <dbReference type="NCBI Taxonomy" id="1874116"/>
    <lineage>
        <taxon>Bacteria</taxon>
        <taxon>Bacillati</taxon>
        <taxon>Actinomycetota</taxon>
        <taxon>Actinomycetes</taxon>
        <taxon>Micrococcales</taxon>
        <taxon>Dermacoccaceae</taxon>
        <taxon>Allobranchiibius</taxon>
    </lineage>
</organism>
<evidence type="ECO:0000259" key="3">
    <source>
        <dbReference type="Pfam" id="PF13649"/>
    </source>
</evidence>
<proteinExistence type="predicted"/>
<evidence type="ECO:0000256" key="2">
    <source>
        <dbReference type="ARBA" id="ARBA00022679"/>
    </source>
</evidence>
<evidence type="ECO:0000256" key="1">
    <source>
        <dbReference type="ARBA" id="ARBA00022603"/>
    </source>
</evidence>
<dbReference type="InterPro" id="IPR041698">
    <property type="entry name" value="Methyltransf_25"/>
</dbReference>
<keyword evidence="2 4" id="KW-0808">Transferase</keyword>
<dbReference type="EMBL" id="JACCFW010000001">
    <property type="protein sequence ID" value="NYJ74681.1"/>
    <property type="molecule type" value="Genomic_DNA"/>
</dbReference>
<dbReference type="PANTHER" id="PTHR44942">
    <property type="entry name" value="METHYLTRANSF_11 DOMAIN-CONTAINING PROTEIN"/>
    <property type="match status" value="1"/>
</dbReference>
<sequence>MQNRRVADDAMIRRAKSFESGAGAYERFRPEYPEALFDDLLASAGPLIGRGVLEVGAGTGRATLPLARRGVRLEVIEPSQDMLRVLRDRLTAEHLLDAVTIRRGTFEDIDVAEAPFGVVVAGQSFHWTDPRTRWSKLATLLGEDGIAFLFWNAWHLDPTHHDLDAVRRVYSEDDSGLVPDIEGANPVHGSSDEEQIAADPALTTAVAATYRWDRALPVHDYLSLLSTTSSYAVAGPDDRRRLFTALRPVLGATVRLRGSTLSLSTRAAGRG</sequence>
<dbReference type="Proteomes" id="UP000571817">
    <property type="component" value="Unassembled WGS sequence"/>
</dbReference>
<reference evidence="4 5" key="1">
    <citation type="submission" date="2020-07" db="EMBL/GenBank/DDBJ databases">
        <title>Sequencing the genomes of 1000 actinobacteria strains.</title>
        <authorList>
            <person name="Klenk H.-P."/>
        </authorList>
    </citation>
    <scope>NUCLEOTIDE SEQUENCE [LARGE SCALE GENOMIC DNA]</scope>
    <source>
        <strain evidence="4 5">DSM 29531</strain>
    </source>
</reference>
<dbReference type="Pfam" id="PF13649">
    <property type="entry name" value="Methyltransf_25"/>
    <property type="match status" value="1"/>
</dbReference>
<feature type="domain" description="Methyltransferase" evidence="3">
    <location>
        <begin position="52"/>
        <end position="141"/>
    </location>
</feature>
<comment type="caution">
    <text evidence="4">The sequence shown here is derived from an EMBL/GenBank/DDBJ whole genome shotgun (WGS) entry which is preliminary data.</text>
</comment>
<dbReference type="SUPFAM" id="SSF53335">
    <property type="entry name" value="S-adenosyl-L-methionine-dependent methyltransferases"/>
    <property type="match status" value="1"/>
</dbReference>
<protein>
    <submittedName>
        <fullName evidence="4">SAM-dependent methyltransferase</fullName>
    </submittedName>
</protein>